<feature type="binding site" evidence="8">
    <location>
        <position position="175"/>
    </location>
    <ligand>
        <name>substrate</name>
    </ligand>
</feature>
<evidence type="ECO:0000256" key="4">
    <source>
        <dbReference type="ARBA" id="ARBA00022605"/>
    </source>
</evidence>
<feature type="binding site" evidence="8">
    <location>
        <position position="427"/>
    </location>
    <ligand>
        <name>substrate</name>
    </ligand>
</feature>
<dbReference type="Pfam" id="PF01960">
    <property type="entry name" value="ArgJ"/>
    <property type="match status" value="1"/>
</dbReference>
<comment type="catalytic activity">
    <reaction evidence="8">
        <text>L-glutamate + acetyl-CoA = N-acetyl-L-glutamate + CoA + H(+)</text>
        <dbReference type="Rhea" id="RHEA:24292"/>
        <dbReference type="ChEBI" id="CHEBI:15378"/>
        <dbReference type="ChEBI" id="CHEBI:29985"/>
        <dbReference type="ChEBI" id="CHEBI:44337"/>
        <dbReference type="ChEBI" id="CHEBI:57287"/>
        <dbReference type="ChEBI" id="CHEBI:57288"/>
        <dbReference type="EC" id="2.3.1.1"/>
    </reaction>
</comment>
<keyword evidence="6 8" id="KW-0068">Autocatalytic cleavage</keyword>
<feature type="site" description="Involved in the stabilization of negative charge on the oxyanion by the formation of the oxyanion hole" evidence="8">
    <location>
        <position position="130"/>
    </location>
</feature>
<proteinExistence type="inferred from homology"/>
<feature type="site" description="Cleavage; by autolysis" evidence="8">
    <location>
        <begin position="216"/>
        <end position="217"/>
    </location>
</feature>
<dbReference type="InterPro" id="IPR042195">
    <property type="entry name" value="ArgJ_beta_C"/>
</dbReference>
<reference evidence="9 10" key="1">
    <citation type="submission" date="2019-07" db="EMBL/GenBank/DDBJ databases">
        <title>Draft genome sequence of Adlercreutzia equolifaciens IPLA 37004, a human intestinal strain that does not produces equol from daidzein.</title>
        <authorList>
            <person name="Vazquez L."/>
            <person name="Florez A.B."/>
            <person name="Mayo B."/>
        </authorList>
    </citation>
    <scope>NUCLEOTIDE SEQUENCE [LARGE SCALE GENOMIC DNA]</scope>
    <source>
        <strain evidence="9 10">IPLA 37004</strain>
    </source>
</reference>
<feature type="binding site" evidence="8">
    <location>
        <position position="305"/>
    </location>
    <ligand>
        <name>substrate</name>
    </ligand>
</feature>
<dbReference type="GO" id="GO:0005737">
    <property type="term" value="C:cytoplasm"/>
    <property type="evidence" value="ECO:0007669"/>
    <property type="project" value="UniProtKB-SubCell"/>
</dbReference>
<dbReference type="PANTHER" id="PTHR23100">
    <property type="entry name" value="ARGININE BIOSYNTHESIS BIFUNCTIONAL PROTEIN ARGJ"/>
    <property type="match status" value="1"/>
</dbReference>
<feature type="binding site" evidence="8">
    <location>
        <position position="432"/>
    </location>
    <ligand>
        <name>substrate</name>
    </ligand>
</feature>
<dbReference type="NCBIfam" id="TIGR00120">
    <property type="entry name" value="ArgJ"/>
    <property type="match status" value="1"/>
</dbReference>
<evidence type="ECO:0000256" key="5">
    <source>
        <dbReference type="ARBA" id="ARBA00022679"/>
    </source>
</evidence>
<comment type="subcellular location">
    <subcellularLocation>
        <location evidence="8">Cytoplasm</location>
    </subcellularLocation>
</comment>
<comment type="caution">
    <text evidence="9">The sequence shown here is derived from an EMBL/GenBank/DDBJ whole genome shotgun (WGS) entry which is preliminary data.</text>
</comment>
<keyword evidence="8" id="KW-0963">Cytoplasm</keyword>
<evidence type="ECO:0000256" key="8">
    <source>
        <dbReference type="HAMAP-Rule" id="MF_01106"/>
    </source>
</evidence>
<dbReference type="Gene3D" id="3.10.20.340">
    <property type="entry name" value="ArgJ beta chain, C-terminal domain"/>
    <property type="match status" value="1"/>
</dbReference>
<feature type="site" description="Involved in the stabilization of negative charge on the oxyanion by the formation of the oxyanion hole" evidence="8">
    <location>
        <position position="129"/>
    </location>
</feature>
<evidence type="ECO:0000313" key="9">
    <source>
        <dbReference type="EMBL" id="MZG28413.1"/>
    </source>
</evidence>
<evidence type="ECO:0000256" key="6">
    <source>
        <dbReference type="ARBA" id="ARBA00022813"/>
    </source>
</evidence>
<dbReference type="Gene3D" id="3.60.70.12">
    <property type="entry name" value="L-amino peptidase D-ALA esterase/amidase"/>
    <property type="match status" value="1"/>
</dbReference>
<feature type="chain" id="PRO_5027178980" description="Arginine biosynthesis bifunctional protein ArgJ alpha chain" evidence="8">
    <location>
        <begin position="1"/>
        <end position="216"/>
    </location>
</feature>
<gene>
    <name evidence="8 9" type="primary">argJ</name>
    <name evidence="9" type="ORF">FM068_07400</name>
</gene>
<name>A0A6L8Q4Z9_9ACTN</name>
<evidence type="ECO:0000256" key="7">
    <source>
        <dbReference type="ARBA" id="ARBA00023315"/>
    </source>
</evidence>
<dbReference type="FunFam" id="3.10.20.340:FF:000001">
    <property type="entry name" value="Arginine biosynthesis bifunctional protein ArgJ, chloroplastic"/>
    <property type="match status" value="1"/>
</dbReference>
<dbReference type="GO" id="GO:0006526">
    <property type="term" value="P:L-arginine biosynthetic process"/>
    <property type="evidence" value="ECO:0007669"/>
    <property type="project" value="UniProtKB-UniRule"/>
</dbReference>
<keyword evidence="5 8" id="KW-0808">Transferase</keyword>
<dbReference type="GO" id="GO:0004358">
    <property type="term" value="F:L-glutamate N-acetyltransferase activity, acting on acetyl-L-ornithine as donor"/>
    <property type="evidence" value="ECO:0007669"/>
    <property type="project" value="UniProtKB-UniRule"/>
</dbReference>
<dbReference type="InterPro" id="IPR002813">
    <property type="entry name" value="Arg_biosynth_ArgJ"/>
</dbReference>
<comment type="pathway">
    <text evidence="8">Amino-acid biosynthesis; L-arginine biosynthesis; L-ornithine and N-acetyl-L-glutamate from L-glutamate and N(2)-acetyl-L-ornithine (cyclic): step 1/1.</text>
</comment>
<comment type="function">
    <text evidence="8">Catalyzes two activities which are involved in the cyclic version of arginine biosynthesis: the synthesis of N-acetylglutamate from glutamate and acetyl-CoA as the acetyl donor, and of ornithine by transacetylation between N(2)-acetylornithine and glutamate.</text>
</comment>
<comment type="similarity">
    <text evidence="1 8">Belongs to the ArgJ family.</text>
</comment>
<feature type="binding site" evidence="8">
    <location>
        <position position="206"/>
    </location>
    <ligand>
        <name>substrate</name>
    </ligand>
</feature>
<evidence type="ECO:0000256" key="3">
    <source>
        <dbReference type="ARBA" id="ARBA00022571"/>
    </source>
</evidence>
<organism evidence="9 10">
    <name type="scientific">Adlercreutzia equolifaciens</name>
    <dbReference type="NCBI Taxonomy" id="446660"/>
    <lineage>
        <taxon>Bacteria</taxon>
        <taxon>Bacillati</taxon>
        <taxon>Actinomycetota</taxon>
        <taxon>Coriobacteriia</taxon>
        <taxon>Eggerthellales</taxon>
        <taxon>Eggerthellaceae</taxon>
        <taxon>Adlercreutzia</taxon>
    </lineage>
</organism>
<dbReference type="NCBIfam" id="NF003802">
    <property type="entry name" value="PRK05388.1"/>
    <property type="match status" value="1"/>
</dbReference>
<evidence type="ECO:0000256" key="2">
    <source>
        <dbReference type="ARBA" id="ARBA00011475"/>
    </source>
</evidence>
<dbReference type="CDD" id="cd02152">
    <property type="entry name" value="OAT"/>
    <property type="match status" value="1"/>
</dbReference>
<dbReference type="EMBL" id="VJNE01000013">
    <property type="protein sequence ID" value="MZG28413.1"/>
    <property type="molecule type" value="Genomic_DNA"/>
</dbReference>
<comment type="catalytic activity">
    <reaction evidence="8">
        <text>N(2)-acetyl-L-ornithine + L-glutamate = N-acetyl-L-glutamate + L-ornithine</text>
        <dbReference type="Rhea" id="RHEA:15349"/>
        <dbReference type="ChEBI" id="CHEBI:29985"/>
        <dbReference type="ChEBI" id="CHEBI:44337"/>
        <dbReference type="ChEBI" id="CHEBI:46911"/>
        <dbReference type="ChEBI" id="CHEBI:57805"/>
        <dbReference type="EC" id="2.3.1.35"/>
    </reaction>
</comment>
<keyword evidence="3 8" id="KW-0055">Arginine biosynthesis</keyword>
<dbReference type="GO" id="GO:0004042">
    <property type="term" value="F:L-glutamate N-acetyltransferase activity"/>
    <property type="evidence" value="ECO:0007669"/>
    <property type="project" value="UniProtKB-UniRule"/>
</dbReference>
<dbReference type="InterPro" id="IPR016117">
    <property type="entry name" value="ArgJ-like_dom_sf"/>
</dbReference>
<dbReference type="Proteomes" id="UP000472380">
    <property type="component" value="Unassembled WGS sequence"/>
</dbReference>
<dbReference type="UniPathway" id="UPA00068">
    <property type="reaction ID" value="UER00106"/>
</dbReference>
<keyword evidence="8" id="KW-0511">Multifunctional enzyme</keyword>
<feature type="active site" description="Nucleophile" evidence="8">
    <location>
        <position position="217"/>
    </location>
</feature>
<evidence type="ECO:0000256" key="1">
    <source>
        <dbReference type="ARBA" id="ARBA00006774"/>
    </source>
</evidence>
<sequence length="432" mass="44284">MTENDTFAFDPEGNAASALGFSAVGVHAGFRADPERLDMALVVADEPCAAAATFTTNVFCAAPVRVSREHLNEGGAGSPAYGCARAVVVNSGIANAATGEIGLENARKTAELVGEAVGCPADEVLVASTGVIGQHLRLEPFAEGVPAALAAMAKVADDLAGRTSQGLTAARAIMTTDTCPKHGSVSFSGNGIGYPGVTFTVGGMCKGAGMIMPNMATMIAVITTDAPLAAPDLSQALTAAVSKSFNKVTVDSDTSTNDTCFALASGAAAPDGPAFTPGTPAFDAFQRALDQLATTLARKMAADGEGATRLITVTVRGAATADDADAAARTVANSPLVKTAVYGHDANWGRVAAALGRSGARFNQEDVDIDILGLPVCRAGLVVDFDEEEALRRFEEPEVAIEVDLHAGEESATMWTCDFSHEYVTINGDYRS</sequence>
<feature type="chain" id="PRO_5027178979" description="Arginine biosynthesis bifunctional protein ArgJ beta chain" evidence="8">
    <location>
        <begin position="217"/>
        <end position="432"/>
    </location>
</feature>
<comment type="subunit">
    <text evidence="2 8">Heterotetramer of two alpha and two beta chains.</text>
</comment>
<keyword evidence="4 8" id="KW-0028">Amino-acid biosynthesis</keyword>
<feature type="binding site" evidence="8">
    <location>
        <position position="217"/>
    </location>
    <ligand>
        <name>substrate</name>
    </ligand>
</feature>
<dbReference type="PANTHER" id="PTHR23100:SF0">
    <property type="entry name" value="ARGININE BIOSYNTHESIS BIFUNCTIONAL PROTEIN ARGJ, MITOCHONDRIAL"/>
    <property type="match status" value="1"/>
</dbReference>
<protein>
    <recommendedName>
        <fullName evidence="8">Arginine biosynthesis bifunctional protein ArgJ</fullName>
    </recommendedName>
    <domain>
        <recommendedName>
            <fullName evidence="8">Glutamate N-acetyltransferase</fullName>
            <ecNumber evidence="8">2.3.1.35</ecNumber>
        </recommendedName>
        <alternativeName>
            <fullName evidence="8">Ornithine acetyltransferase</fullName>
            <shortName evidence="8">OATase</shortName>
        </alternativeName>
        <alternativeName>
            <fullName evidence="8">Ornithine transacetylase</fullName>
        </alternativeName>
    </domain>
    <domain>
        <recommendedName>
            <fullName evidence="8">Amino-acid acetyltransferase</fullName>
            <ecNumber evidence="8">2.3.1.1</ecNumber>
        </recommendedName>
        <alternativeName>
            <fullName evidence="8">N-acetylglutamate synthase</fullName>
            <shortName evidence="8">AGSase</shortName>
        </alternativeName>
    </domain>
    <component>
        <recommendedName>
            <fullName evidence="8">Arginine biosynthesis bifunctional protein ArgJ alpha chain</fullName>
        </recommendedName>
    </component>
    <component>
        <recommendedName>
            <fullName evidence="8">Arginine biosynthesis bifunctional protein ArgJ beta chain</fullName>
        </recommendedName>
    </component>
</protein>
<dbReference type="EC" id="2.3.1.35" evidence="8"/>
<comment type="pathway">
    <text evidence="8">Amino-acid biosynthesis; L-arginine biosynthesis; N(2)-acetyl-L-ornithine from L-glutamate: step 1/4.</text>
</comment>
<accession>A0A6L8Q4Z9</accession>
<dbReference type="EC" id="2.3.1.1" evidence="8"/>
<evidence type="ECO:0000313" key="10">
    <source>
        <dbReference type="Proteomes" id="UP000472380"/>
    </source>
</evidence>
<dbReference type="RefSeq" id="WP_161127991.1">
    <property type="nucleotide sequence ID" value="NZ_DBGAVV010000037.1"/>
</dbReference>
<dbReference type="HAMAP" id="MF_01106">
    <property type="entry name" value="ArgJ"/>
    <property type="match status" value="1"/>
</dbReference>
<dbReference type="SUPFAM" id="SSF56266">
    <property type="entry name" value="DmpA/ArgJ-like"/>
    <property type="match status" value="1"/>
</dbReference>
<dbReference type="GO" id="GO:0006592">
    <property type="term" value="P:ornithine biosynthetic process"/>
    <property type="evidence" value="ECO:0007669"/>
    <property type="project" value="TreeGrafter"/>
</dbReference>
<dbReference type="AlphaFoldDB" id="A0A6L8Q4Z9"/>
<keyword evidence="7 8" id="KW-0012">Acyltransferase</keyword>